<keyword evidence="8" id="KW-0393">Immunoglobulin domain</keyword>
<dbReference type="InterPro" id="IPR013106">
    <property type="entry name" value="Ig_V-set"/>
</dbReference>
<evidence type="ECO:0000256" key="5">
    <source>
        <dbReference type="ARBA" id="ARBA00023136"/>
    </source>
</evidence>
<dbReference type="FunFam" id="2.60.40.10:FF:000874">
    <property type="entry name" value="Inducible T-cell costimulator"/>
    <property type="match status" value="1"/>
</dbReference>
<organism evidence="12 13">
    <name type="scientific">Carassius auratus</name>
    <name type="common">Goldfish</name>
    <dbReference type="NCBI Taxonomy" id="7957"/>
    <lineage>
        <taxon>Eukaryota</taxon>
        <taxon>Metazoa</taxon>
        <taxon>Chordata</taxon>
        <taxon>Craniata</taxon>
        <taxon>Vertebrata</taxon>
        <taxon>Euteleostomi</taxon>
        <taxon>Actinopterygii</taxon>
        <taxon>Neopterygii</taxon>
        <taxon>Teleostei</taxon>
        <taxon>Ostariophysi</taxon>
        <taxon>Cypriniformes</taxon>
        <taxon>Cyprinidae</taxon>
        <taxon>Cyprininae</taxon>
        <taxon>Carassius</taxon>
    </lineage>
</organism>
<dbReference type="Pfam" id="PF07686">
    <property type="entry name" value="V-set"/>
    <property type="match status" value="1"/>
</dbReference>
<dbReference type="InterPro" id="IPR036179">
    <property type="entry name" value="Ig-like_dom_sf"/>
</dbReference>
<feature type="domain" description="Immunoglobulin V-set" evidence="11">
    <location>
        <begin position="26"/>
        <end position="127"/>
    </location>
</feature>
<feature type="signal peptide" evidence="10">
    <location>
        <begin position="1"/>
        <end position="17"/>
    </location>
</feature>
<dbReference type="RefSeq" id="XP_026074834.1">
    <property type="nucleotide sequence ID" value="XM_026219049.1"/>
</dbReference>
<feature type="transmembrane region" description="Helical" evidence="9">
    <location>
        <begin position="159"/>
        <end position="181"/>
    </location>
</feature>
<dbReference type="AlphaFoldDB" id="A0A6P6KRB9"/>
<reference evidence="13" key="1">
    <citation type="submission" date="2025-08" db="UniProtKB">
        <authorList>
            <consortium name="RefSeq"/>
        </authorList>
    </citation>
    <scope>IDENTIFICATION</scope>
    <source>
        <strain evidence="13">Wakin</strain>
        <tissue evidence="13">Muscle</tissue>
    </source>
</reference>
<evidence type="ECO:0000259" key="11">
    <source>
        <dbReference type="Pfam" id="PF07686"/>
    </source>
</evidence>
<keyword evidence="5 9" id="KW-0472">Membrane</keyword>
<gene>
    <name evidence="13" type="primary">LOC113053787</name>
</gene>
<evidence type="ECO:0000256" key="9">
    <source>
        <dbReference type="SAM" id="Phobius"/>
    </source>
</evidence>
<dbReference type="GO" id="GO:0009897">
    <property type="term" value="C:external side of plasma membrane"/>
    <property type="evidence" value="ECO:0007669"/>
    <property type="project" value="TreeGrafter"/>
</dbReference>
<evidence type="ECO:0000256" key="8">
    <source>
        <dbReference type="ARBA" id="ARBA00023319"/>
    </source>
</evidence>
<dbReference type="InterPro" id="IPR013783">
    <property type="entry name" value="Ig-like_fold"/>
</dbReference>
<dbReference type="KEGG" id="caua:113053787"/>
<evidence type="ECO:0000256" key="1">
    <source>
        <dbReference type="ARBA" id="ARBA00004479"/>
    </source>
</evidence>
<dbReference type="GeneID" id="113053787"/>
<evidence type="ECO:0000313" key="13">
    <source>
        <dbReference type="RefSeq" id="XP_026074834.1"/>
    </source>
</evidence>
<dbReference type="PANTHER" id="PTHR11494:SF8">
    <property type="entry name" value="CYTOTOXIC T-LYMPHOCYTE PROTEIN 4"/>
    <property type="match status" value="1"/>
</dbReference>
<comment type="subcellular location">
    <subcellularLocation>
        <location evidence="1">Membrane</location>
        <topology evidence="1">Single-pass type I membrane protein</topology>
    </subcellularLocation>
</comment>
<keyword evidence="3 10" id="KW-0732">Signal</keyword>
<dbReference type="Gene3D" id="2.60.40.10">
    <property type="entry name" value="Immunoglobulins"/>
    <property type="match status" value="1"/>
</dbReference>
<dbReference type="OrthoDB" id="9908091at2759"/>
<evidence type="ECO:0000256" key="10">
    <source>
        <dbReference type="SAM" id="SignalP"/>
    </source>
</evidence>
<keyword evidence="7" id="KW-0325">Glycoprotein</keyword>
<name>A0A6P6KRB9_CARAU</name>
<dbReference type="PANTHER" id="PTHR11494">
    <property type="entry name" value="CYTOTOXIC T-LYMPHOCYTE PROTEIN"/>
    <property type="match status" value="1"/>
</dbReference>
<dbReference type="InterPro" id="IPR040216">
    <property type="entry name" value="CTLA4/CD28"/>
</dbReference>
<dbReference type="GO" id="GO:0050852">
    <property type="term" value="P:T cell receptor signaling pathway"/>
    <property type="evidence" value="ECO:0007669"/>
    <property type="project" value="TreeGrafter"/>
</dbReference>
<keyword evidence="2 9" id="KW-0812">Transmembrane</keyword>
<evidence type="ECO:0000256" key="7">
    <source>
        <dbReference type="ARBA" id="ARBA00023180"/>
    </source>
</evidence>
<evidence type="ECO:0000313" key="12">
    <source>
        <dbReference type="Proteomes" id="UP000515129"/>
    </source>
</evidence>
<protein>
    <submittedName>
        <fullName evidence="13">T-cell-specific surface glycoprotein CD28</fullName>
    </submittedName>
</protein>
<evidence type="ECO:0000256" key="2">
    <source>
        <dbReference type="ARBA" id="ARBA00022692"/>
    </source>
</evidence>
<dbReference type="SUPFAM" id="SSF48726">
    <property type="entry name" value="Immunoglobulin"/>
    <property type="match status" value="1"/>
</dbReference>
<accession>A0A6P6KRB9</accession>
<evidence type="ECO:0000256" key="4">
    <source>
        <dbReference type="ARBA" id="ARBA00022989"/>
    </source>
</evidence>
<dbReference type="Proteomes" id="UP000515129">
    <property type="component" value="Chromosome 34"/>
</dbReference>
<feature type="chain" id="PRO_5027799685" evidence="10">
    <location>
        <begin position="18"/>
        <end position="207"/>
    </location>
</feature>
<keyword evidence="4 9" id="KW-1133">Transmembrane helix</keyword>
<evidence type="ECO:0000256" key="3">
    <source>
        <dbReference type="ARBA" id="ARBA00022729"/>
    </source>
</evidence>
<sequence>MIITLIRIFIYIPLGLALDVSQPYRVVGNEREVPLRCSFSSRLKPEEMQVSLYRGSHGREKICSAYVNLSEPYFTTVGTFNCSGKISSKRVDMMISGLRGNDTDIYRCEIEIIFPPPYLRKIGNGTIVYIQETPICSNASTQSQIQGQNQALERENDKYINIGPLPLLYAILIVASCSFILQMITCKWRASVSTAPMLSQKERYMKF</sequence>
<dbReference type="GO" id="GO:0042129">
    <property type="term" value="P:regulation of T cell proliferation"/>
    <property type="evidence" value="ECO:0007669"/>
    <property type="project" value="InterPro"/>
</dbReference>
<evidence type="ECO:0000256" key="6">
    <source>
        <dbReference type="ARBA" id="ARBA00023157"/>
    </source>
</evidence>
<keyword evidence="12" id="KW-1185">Reference proteome</keyword>
<keyword evidence="6" id="KW-1015">Disulfide bond</keyword>
<proteinExistence type="predicted"/>